<proteinExistence type="predicted"/>
<evidence type="ECO:0000313" key="3">
    <source>
        <dbReference type="EMBL" id="KAE8292459.1"/>
    </source>
</evidence>
<organism evidence="3 4">
    <name type="scientific">Larimichthys crocea</name>
    <name type="common">Large yellow croaker</name>
    <name type="synonym">Pseudosciaena crocea</name>
    <dbReference type="NCBI Taxonomy" id="215358"/>
    <lineage>
        <taxon>Eukaryota</taxon>
        <taxon>Metazoa</taxon>
        <taxon>Chordata</taxon>
        <taxon>Craniata</taxon>
        <taxon>Vertebrata</taxon>
        <taxon>Euteleostomi</taxon>
        <taxon>Actinopterygii</taxon>
        <taxon>Neopterygii</taxon>
        <taxon>Teleostei</taxon>
        <taxon>Neoteleostei</taxon>
        <taxon>Acanthomorphata</taxon>
        <taxon>Eupercaria</taxon>
        <taxon>Sciaenidae</taxon>
        <taxon>Larimichthys</taxon>
    </lineage>
</organism>
<keyword evidence="4" id="KW-1185">Reference proteome</keyword>
<name>A0A6G0ILS8_LARCR</name>
<feature type="region of interest" description="Disordered" evidence="1">
    <location>
        <begin position="85"/>
        <end position="129"/>
    </location>
</feature>
<accession>A0A6G0ILS8</accession>
<dbReference type="EMBL" id="REGW02000009">
    <property type="protein sequence ID" value="KAE8292459.1"/>
    <property type="molecule type" value="Genomic_DNA"/>
</dbReference>
<comment type="caution">
    <text evidence="3">The sequence shown here is derived from an EMBL/GenBank/DDBJ whole genome shotgun (WGS) entry which is preliminary data.</text>
</comment>
<sequence>MAKRRAEDSCSSSVLLHGSPSKRCCSVHMQPGSVVPTGAVSPESLLALLGSRSRKRPHYSEQQPGGEAAAAGLYLKATHAADVETCGSFQERPGSKKRPREDSTVSETVTPPKDDQADEDANTEDCTYNSFQYWRTPLPELDLSLLEDADDHSQTKDKSKVSSSSDAMET</sequence>
<feature type="region of interest" description="Disordered" evidence="1">
    <location>
        <begin position="145"/>
        <end position="170"/>
    </location>
</feature>
<gene>
    <name evidence="3" type="ORF">D5F01_LYC09829</name>
</gene>
<evidence type="ECO:0000313" key="4">
    <source>
        <dbReference type="Proteomes" id="UP000424527"/>
    </source>
</evidence>
<evidence type="ECO:0000259" key="2">
    <source>
        <dbReference type="Pfam" id="PF15017"/>
    </source>
</evidence>
<evidence type="ECO:0000256" key="1">
    <source>
        <dbReference type="SAM" id="MobiDB-lite"/>
    </source>
</evidence>
<feature type="domain" description="Putative WW-binding" evidence="2">
    <location>
        <begin position="128"/>
        <end position="165"/>
    </location>
</feature>
<dbReference type="InterPro" id="IPR033461">
    <property type="entry name" value="WRNPLPNID"/>
</dbReference>
<reference evidence="3 4" key="1">
    <citation type="submission" date="2019-07" db="EMBL/GenBank/DDBJ databases">
        <title>Chromosome genome assembly for large yellow croaker.</title>
        <authorList>
            <person name="Xiao S."/>
        </authorList>
    </citation>
    <scope>NUCLEOTIDE SEQUENCE [LARGE SCALE GENOMIC DNA]</scope>
    <source>
        <strain evidence="3">JMULYC20181020</strain>
        <tissue evidence="3">Muscle</tissue>
    </source>
</reference>
<dbReference type="AlphaFoldDB" id="A0A6G0ILS8"/>
<dbReference type="Pfam" id="PF15017">
    <property type="entry name" value="WRNPLPNID"/>
    <property type="match status" value="1"/>
</dbReference>
<dbReference type="Proteomes" id="UP000424527">
    <property type="component" value="Unassembled WGS sequence"/>
</dbReference>
<feature type="region of interest" description="Disordered" evidence="1">
    <location>
        <begin position="1"/>
        <end position="26"/>
    </location>
</feature>
<feature type="compositionally biased region" description="Basic and acidic residues" evidence="1">
    <location>
        <begin position="151"/>
        <end position="160"/>
    </location>
</feature>
<feature type="compositionally biased region" description="Low complexity" evidence="1">
    <location>
        <begin position="161"/>
        <end position="170"/>
    </location>
</feature>
<protein>
    <recommendedName>
        <fullName evidence="2">Putative WW-binding domain-containing protein</fullName>
    </recommendedName>
</protein>